<dbReference type="FunFam" id="3.20.20.140:FF:000014">
    <property type="entry name" value="5-methylthioadenosine/S-adenosylhomocysteine deaminase"/>
    <property type="match status" value="1"/>
</dbReference>
<comment type="caution">
    <text evidence="5">The sequence shown here is derived from an EMBL/GenBank/DDBJ whole genome shotgun (WGS) entry which is preliminary data.</text>
</comment>
<dbReference type="CDD" id="cd01298">
    <property type="entry name" value="ATZ_TRZ_like"/>
    <property type="match status" value="1"/>
</dbReference>
<dbReference type="InterPro" id="IPR032466">
    <property type="entry name" value="Metal_Hydrolase"/>
</dbReference>
<dbReference type="SUPFAM" id="SSF51338">
    <property type="entry name" value="Composite domain of metallo-dependent hydrolases"/>
    <property type="match status" value="1"/>
</dbReference>
<dbReference type="RefSeq" id="WP_154528363.1">
    <property type="nucleotide sequence ID" value="NZ_JAXDZJ010000192.1"/>
</dbReference>
<dbReference type="InterPro" id="IPR050287">
    <property type="entry name" value="MTA/SAH_deaminase"/>
</dbReference>
<dbReference type="AlphaFoldDB" id="A0A6L5YCI7"/>
<evidence type="ECO:0000259" key="4">
    <source>
        <dbReference type="Pfam" id="PF01979"/>
    </source>
</evidence>
<evidence type="ECO:0000313" key="6">
    <source>
        <dbReference type="Proteomes" id="UP000473699"/>
    </source>
</evidence>
<keyword evidence="1" id="KW-0479">Metal-binding</keyword>
<name>A0A6L5YCI7_9BACT</name>
<dbReference type="PANTHER" id="PTHR43794">
    <property type="entry name" value="AMINOHYDROLASE SSNA-RELATED"/>
    <property type="match status" value="1"/>
</dbReference>
<gene>
    <name evidence="5" type="ORF">FYJ74_04340</name>
</gene>
<dbReference type="GO" id="GO:0016814">
    <property type="term" value="F:hydrolase activity, acting on carbon-nitrogen (but not peptide) bonds, in cyclic amidines"/>
    <property type="evidence" value="ECO:0007669"/>
    <property type="project" value="UniProtKB-ARBA"/>
</dbReference>
<accession>A0A6L5YCI7</accession>
<dbReference type="InterPro" id="IPR011059">
    <property type="entry name" value="Metal-dep_hydrolase_composite"/>
</dbReference>
<keyword evidence="2 5" id="KW-0378">Hydrolase</keyword>
<feature type="domain" description="Amidohydrolase-related" evidence="4">
    <location>
        <begin position="55"/>
        <end position="397"/>
    </location>
</feature>
<evidence type="ECO:0000256" key="3">
    <source>
        <dbReference type="ARBA" id="ARBA00022833"/>
    </source>
</evidence>
<proteinExistence type="predicted"/>
<dbReference type="EMBL" id="VUNH01000003">
    <property type="protein sequence ID" value="MST55267.1"/>
    <property type="molecule type" value="Genomic_DNA"/>
</dbReference>
<dbReference type="GO" id="GO:0046872">
    <property type="term" value="F:metal ion binding"/>
    <property type="evidence" value="ECO:0007669"/>
    <property type="project" value="UniProtKB-KW"/>
</dbReference>
<dbReference type="InterPro" id="IPR006680">
    <property type="entry name" value="Amidohydro-rel"/>
</dbReference>
<dbReference type="SUPFAM" id="SSF51556">
    <property type="entry name" value="Metallo-dependent hydrolases"/>
    <property type="match status" value="1"/>
</dbReference>
<sequence length="428" mass="47281">MAILFRNVYLLDGTMERARRADLLVEGERIKKIAAPDSLGGEKCEVMDGKGETLLMPGFFNAHCHAAMTLLRGLGEERPLMEWLEQKIWPLEERLTDEVVYAGAVQAMCEMATCGITGFADMYYHMDQVARAVNELGMRCSVSVGVVRDPARFKQTLYRDFAEMRGPRIINSIDPHAPYTVPFEFVSECAAEAKRKNLPLQTHFLEAEWERGYLTDTLKMTPVEYLEKTGLATVPRLVLAHGVQLREDELDYLAAHDNITVAHCPASNLKLGSGVAPIPAMLEKGVHVALGTDGAASNNRLDLWDEMRLASLVHKGVGHDPLAVSSRQLIDCATYQGARAFGYEKVGRLAEGWAADLTAVDLTALHYLGVDEENMSSYVVYAGSSGDVKHVLCGGDWIVKDRTFTPRAEKEIRADSSAQRAWLLAAHA</sequence>
<evidence type="ECO:0000256" key="1">
    <source>
        <dbReference type="ARBA" id="ARBA00022723"/>
    </source>
</evidence>
<evidence type="ECO:0000256" key="2">
    <source>
        <dbReference type="ARBA" id="ARBA00022801"/>
    </source>
</evidence>
<reference evidence="5 6" key="1">
    <citation type="submission" date="2019-08" db="EMBL/GenBank/DDBJ databases">
        <title>In-depth cultivation of the pig gut microbiome towards novel bacterial diversity and tailored functional studies.</title>
        <authorList>
            <person name="Wylensek D."/>
            <person name="Hitch T.C.A."/>
            <person name="Clavel T."/>
        </authorList>
    </citation>
    <scope>NUCLEOTIDE SEQUENCE [LARGE SCALE GENOMIC DNA]</scope>
    <source>
        <strain evidence="5 6">SM-530-WT-4B</strain>
    </source>
</reference>
<keyword evidence="6" id="KW-1185">Reference proteome</keyword>
<dbReference type="Gene3D" id="2.30.40.10">
    <property type="entry name" value="Urease, subunit C, domain 1"/>
    <property type="match status" value="1"/>
</dbReference>
<protein>
    <submittedName>
        <fullName evidence="5">Amidohydrolase</fullName>
    </submittedName>
</protein>
<dbReference type="Proteomes" id="UP000473699">
    <property type="component" value="Unassembled WGS sequence"/>
</dbReference>
<dbReference type="Pfam" id="PF01979">
    <property type="entry name" value="Amidohydro_1"/>
    <property type="match status" value="1"/>
</dbReference>
<dbReference type="GO" id="GO:0019239">
    <property type="term" value="F:deaminase activity"/>
    <property type="evidence" value="ECO:0007669"/>
    <property type="project" value="UniProtKB-ARBA"/>
</dbReference>
<dbReference type="PANTHER" id="PTHR43794:SF11">
    <property type="entry name" value="AMIDOHYDROLASE-RELATED DOMAIN-CONTAINING PROTEIN"/>
    <property type="match status" value="1"/>
</dbReference>
<keyword evidence="3" id="KW-0862">Zinc</keyword>
<evidence type="ECO:0000313" key="5">
    <source>
        <dbReference type="EMBL" id="MST55267.1"/>
    </source>
</evidence>
<organism evidence="5 6">
    <name type="scientific">Pyramidobacter porci</name>
    <dbReference type="NCBI Taxonomy" id="2605789"/>
    <lineage>
        <taxon>Bacteria</taxon>
        <taxon>Thermotogati</taxon>
        <taxon>Synergistota</taxon>
        <taxon>Synergistia</taxon>
        <taxon>Synergistales</taxon>
        <taxon>Dethiosulfovibrionaceae</taxon>
        <taxon>Pyramidobacter</taxon>
    </lineage>
</organism>
<dbReference type="Gene3D" id="3.20.20.140">
    <property type="entry name" value="Metal-dependent hydrolases"/>
    <property type="match status" value="1"/>
</dbReference>